<keyword evidence="3" id="KW-1185">Reference proteome</keyword>
<gene>
    <name evidence="2" type="ORF">Tco_1018734</name>
</gene>
<dbReference type="InterPro" id="IPR039537">
    <property type="entry name" value="Retrotran_Ty1/copia-like"/>
</dbReference>
<reference evidence="2" key="1">
    <citation type="journal article" date="2022" name="Int. J. Mol. Sci.">
        <title>Draft Genome of Tanacetum Coccineum: Genomic Comparison of Closely Related Tanacetum-Family Plants.</title>
        <authorList>
            <person name="Yamashiro T."/>
            <person name="Shiraishi A."/>
            <person name="Nakayama K."/>
            <person name="Satake H."/>
        </authorList>
    </citation>
    <scope>NUCLEOTIDE SEQUENCE</scope>
</reference>
<accession>A0ABQ5FVI0</accession>
<sequence>MGKFRRILNDNVFGGGDTGKVGGGDDDESEGFQQMTSDVDNPQQNRRVEKKHRHILDTARALKFHAKLLLKFWGDRVTTATYLINRMPSSVIGNVTPSEIPLQQKLIYDHLIVFGCLAIKMDIQKESQKRPNQARDGKPKSVKVKSQPNEENTT</sequence>
<dbReference type="InterPro" id="IPR012337">
    <property type="entry name" value="RNaseH-like_sf"/>
</dbReference>
<dbReference type="PANTHER" id="PTHR42648">
    <property type="entry name" value="TRANSPOSASE, PUTATIVE-RELATED"/>
    <property type="match status" value="1"/>
</dbReference>
<dbReference type="PANTHER" id="PTHR42648:SF31">
    <property type="entry name" value="RNA-DIRECTED DNA POLYMERASE"/>
    <property type="match status" value="1"/>
</dbReference>
<protein>
    <submittedName>
        <fullName evidence="2">Retrovirus-related pol polyprotein from transposon TNT 1-94</fullName>
    </submittedName>
</protein>
<feature type="compositionally biased region" description="Polar residues" evidence="1">
    <location>
        <begin position="144"/>
        <end position="154"/>
    </location>
</feature>
<feature type="region of interest" description="Disordered" evidence="1">
    <location>
        <begin position="15"/>
        <end position="47"/>
    </location>
</feature>
<feature type="compositionally biased region" description="Polar residues" evidence="1">
    <location>
        <begin position="31"/>
        <end position="45"/>
    </location>
</feature>
<dbReference type="EMBL" id="BQNB010017790">
    <property type="protein sequence ID" value="GJT67254.1"/>
    <property type="molecule type" value="Genomic_DNA"/>
</dbReference>
<feature type="compositionally biased region" description="Basic and acidic residues" evidence="1">
    <location>
        <begin position="126"/>
        <end position="139"/>
    </location>
</feature>
<name>A0ABQ5FVI0_9ASTR</name>
<dbReference type="Gene3D" id="3.30.420.10">
    <property type="entry name" value="Ribonuclease H-like superfamily/Ribonuclease H"/>
    <property type="match status" value="1"/>
</dbReference>
<organism evidence="2 3">
    <name type="scientific">Tanacetum coccineum</name>
    <dbReference type="NCBI Taxonomy" id="301880"/>
    <lineage>
        <taxon>Eukaryota</taxon>
        <taxon>Viridiplantae</taxon>
        <taxon>Streptophyta</taxon>
        <taxon>Embryophyta</taxon>
        <taxon>Tracheophyta</taxon>
        <taxon>Spermatophyta</taxon>
        <taxon>Magnoliopsida</taxon>
        <taxon>eudicotyledons</taxon>
        <taxon>Gunneridae</taxon>
        <taxon>Pentapetalae</taxon>
        <taxon>asterids</taxon>
        <taxon>campanulids</taxon>
        <taxon>Asterales</taxon>
        <taxon>Asteraceae</taxon>
        <taxon>Asteroideae</taxon>
        <taxon>Anthemideae</taxon>
        <taxon>Anthemidinae</taxon>
        <taxon>Tanacetum</taxon>
    </lineage>
</organism>
<comment type="caution">
    <text evidence="2">The sequence shown here is derived from an EMBL/GenBank/DDBJ whole genome shotgun (WGS) entry which is preliminary data.</text>
</comment>
<dbReference type="SUPFAM" id="SSF53098">
    <property type="entry name" value="Ribonuclease H-like"/>
    <property type="match status" value="1"/>
</dbReference>
<evidence type="ECO:0000256" key="1">
    <source>
        <dbReference type="SAM" id="MobiDB-lite"/>
    </source>
</evidence>
<dbReference type="InterPro" id="IPR036397">
    <property type="entry name" value="RNaseH_sf"/>
</dbReference>
<proteinExistence type="predicted"/>
<reference evidence="2" key="2">
    <citation type="submission" date="2022-01" db="EMBL/GenBank/DDBJ databases">
        <authorList>
            <person name="Yamashiro T."/>
            <person name="Shiraishi A."/>
            <person name="Satake H."/>
            <person name="Nakayama K."/>
        </authorList>
    </citation>
    <scope>NUCLEOTIDE SEQUENCE</scope>
</reference>
<evidence type="ECO:0000313" key="2">
    <source>
        <dbReference type="EMBL" id="GJT67254.1"/>
    </source>
</evidence>
<evidence type="ECO:0000313" key="3">
    <source>
        <dbReference type="Proteomes" id="UP001151760"/>
    </source>
</evidence>
<feature type="region of interest" description="Disordered" evidence="1">
    <location>
        <begin position="126"/>
        <end position="154"/>
    </location>
</feature>
<dbReference type="Proteomes" id="UP001151760">
    <property type="component" value="Unassembled WGS sequence"/>
</dbReference>